<feature type="domain" description="Tryptophan synthase beta chain-like PALP" evidence="4">
    <location>
        <begin position="93"/>
        <end position="249"/>
    </location>
</feature>
<dbReference type="InterPro" id="IPR027278">
    <property type="entry name" value="ACCD_DCysDesulf"/>
</dbReference>
<evidence type="ECO:0000259" key="4">
    <source>
        <dbReference type="Pfam" id="PF00291"/>
    </source>
</evidence>
<dbReference type="PANTHER" id="PTHR43780">
    <property type="entry name" value="1-AMINOCYCLOPROPANE-1-CARBOXYLATE DEAMINASE-RELATED"/>
    <property type="match status" value="1"/>
</dbReference>
<proteinExistence type="inferred from homology"/>
<keyword evidence="3" id="KW-0663">Pyridoxal phosphate</keyword>
<dbReference type="SUPFAM" id="SSF53686">
    <property type="entry name" value="Tryptophan synthase beta subunit-like PLP-dependent enzymes"/>
    <property type="match status" value="1"/>
</dbReference>
<comment type="cofactor">
    <cofactor evidence="1">
        <name>pyridoxal 5'-phosphate</name>
        <dbReference type="ChEBI" id="CHEBI:597326"/>
    </cofactor>
</comment>
<name>A0ABR0WL13_REHGL</name>
<dbReference type="EMBL" id="JABTTQ020000010">
    <property type="protein sequence ID" value="KAK6148217.1"/>
    <property type="molecule type" value="Genomic_DNA"/>
</dbReference>
<evidence type="ECO:0000256" key="1">
    <source>
        <dbReference type="ARBA" id="ARBA00001933"/>
    </source>
</evidence>
<comment type="similarity">
    <text evidence="2">Belongs to the ACC deaminase/D-cysteine desulfhydrase family.</text>
</comment>
<protein>
    <recommendedName>
        <fullName evidence="4">Tryptophan synthase beta chain-like PALP domain-containing protein</fullName>
    </recommendedName>
</protein>
<evidence type="ECO:0000256" key="2">
    <source>
        <dbReference type="ARBA" id="ARBA00008639"/>
    </source>
</evidence>
<accession>A0ABR0WL13</accession>
<reference evidence="5 6" key="1">
    <citation type="journal article" date="2021" name="Comput. Struct. Biotechnol. J.">
        <title>De novo genome assembly of the potent medicinal plant Rehmannia glutinosa using nanopore technology.</title>
        <authorList>
            <person name="Ma L."/>
            <person name="Dong C."/>
            <person name="Song C."/>
            <person name="Wang X."/>
            <person name="Zheng X."/>
            <person name="Niu Y."/>
            <person name="Chen S."/>
            <person name="Feng W."/>
        </authorList>
    </citation>
    <scope>NUCLEOTIDE SEQUENCE [LARGE SCALE GENOMIC DNA]</scope>
    <source>
        <strain evidence="5">DH-2019</strain>
    </source>
</reference>
<dbReference type="Gene3D" id="3.40.50.1100">
    <property type="match status" value="2"/>
</dbReference>
<dbReference type="Proteomes" id="UP001318860">
    <property type="component" value="Unassembled WGS sequence"/>
</dbReference>
<dbReference type="InterPro" id="IPR001926">
    <property type="entry name" value="TrpB-like_PALP"/>
</dbReference>
<evidence type="ECO:0000256" key="3">
    <source>
        <dbReference type="ARBA" id="ARBA00022898"/>
    </source>
</evidence>
<dbReference type="InterPro" id="IPR036052">
    <property type="entry name" value="TrpB-like_PALP_sf"/>
</dbReference>
<organism evidence="5 6">
    <name type="scientific">Rehmannia glutinosa</name>
    <name type="common">Chinese foxglove</name>
    <dbReference type="NCBI Taxonomy" id="99300"/>
    <lineage>
        <taxon>Eukaryota</taxon>
        <taxon>Viridiplantae</taxon>
        <taxon>Streptophyta</taxon>
        <taxon>Embryophyta</taxon>
        <taxon>Tracheophyta</taxon>
        <taxon>Spermatophyta</taxon>
        <taxon>Magnoliopsida</taxon>
        <taxon>eudicotyledons</taxon>
        <taxon>Gunneridae</taxon>
        <taxon>Pentapetalae</taxon>
        <taxon>asterids</taxon>
        <taxon>lamiids</taxon>
        <taxon>Lamiales</taxon>
        <taxon>Orobanchaceae</taxon>
        <taxon>Rehmannieae</taxon>
        <taxon>Rehmannia</taxon>
    </lineage>
</organism>
<sequence length="367" mass="40310">MLCCRFLNSTPLSTTSFITINKKKFFSDKQPRFQQIAHSSYSPAATDYSTKSSISMDSAPKTQDPTFEFLAKKPYVPPSWAAQLSPVPSQIYSLGHFPTPIHKWNLPNLPKNTEVYLKRDDLSGMQLSGNKVRKLEFLLADAVAQGADCIVTIGGIQSNHCRATAVAARYLNLDCYLILRTSKVLVDKDPGLTGNLLVERLVGVHIDLVSKEEYASVGSVALTDLLKEKLLSEGRKPYVIPVGGSNSLGTCQNTNAKPNAYLDLSPQAKGLGYAMNTAEELTFVKEIAQATGVILDPVYSGKAAYGMMRDMAENPGRWEGRKVLFIHTGGLLGLFDKTEQIASVVGNWRRMDIHESVPRKEGTGKMF</sequence>
<evidence type="ECO:0000313" key="5">
    <source>
        <dbReference type="EMBL" id="KAK6148217.1"/>
    </source>
</evidence>
<keyword evidence="6" id="KW-1185">Reference proteome</keyword>
<dbReference type="Pfam" id="PF00291">
    <property type="entry name" value="PALP"/>
    <property type="match status" value="1"/>
</dbReference>
<evidence type="ECO:0000313" key="6">
    <source>
        <dbReference type="Proteomes" id="UP001318860"/>
    </source>
</evidence>
<gene>
    <name evidence="5" type="ORF">DH2020_019129</name>
</gene>
<comment type="caution">
    <text evidence="5">The sequence shown here is derived from an EMBL/GenBank/DDBJ whole genome shotgun (WGS) entry which is preliminary data.</text>
</comment>
<dbReference type="PANTHER" id="PTHR43780:SF2">
    <property type="entry name" value="1-AMINOCYCLOPROPANE-1-CARBOXYLATE DEAMINASE-RELATED"/>
    <property type="match status" value="1"/>
</dbReference>